<feature type="chain" id="PRO_5043482417" description="Receptor ligand binding region domain-containing protein" evidence="6">
    <location>
        <begin position="17"/>
        <end position="1154"/>
    </location>
</feature>
<accession>A0AAU9JUA6</accession>
<dbReference type="InterPro" id="IPR001828">
    <property type="entry name" value="ANF_lig-bd_rcpt"/>
</dbReference>
<protein>
    <recommendedName>
        <fullName evidence="7">Receptor ligand binding region domain-containing protein</fullName>
    </recommendedName>
</protein>
<dbReference type="Gene3D" id="3.40.50.2300">
    <property type="match status" value="3"/>
</dbReference>
<dbReference type="Proteomes" id="UP001162131">
    <property type="component" value="Unassembled WGS sequence"/>
</dbReference>
<comment type="subcellular location">
    <subcellularLocation>
        <location evidence="1">Membrane</location>
    </subcellularLocation>
</comment>
<evidence type="ECO:0000256" key="4">
    <source>
        <dbReference type="ARBA" id="ARBA00023136"/>
    </source>
</evidence>
<feature type="transmembrane region" description="Helical" evidence="5">
    <location>
        <begin position="906"/>
        <end position="926"/>
    </location>
</feature>
<keyword evidence="4 5" id="KW-0472">Membrane</keyword>
<evidence type="ECO:0000256" key="1">
    <source>
        <dbReference type="ARBA" id="ARBA00004370"/>
    </source>
</evidence>
<keyword evidence="9" id="KW-1185">Reference proteome</keyword>
<feature type="transmembrane region" description="Helical" evidence="5">
    <location>
        <begin position="1020"/>
        <end position="1039"/>
    </location>
</feature>
<sequence>MAILLILICVFFKVASQFVTIPIMYSQFTPKEIVAFFKTYYNCPYANAPGCQPNSPVFYILYEVNDLADFQNFFEDSDFTFVLDGTYSLSMTTLISEYARFYGFIQFVYAYSPDNPTKNIYYSDFPFDKYREAVISLAKYYGMQKAVAVLSTEFIGVNFTASKDIKIVQQYVVSAAASYESILLMITKEIKPLGVKLMLIMTNESVSVSIQKALIEAEMYKRGYAYIFVQQSAWAANLEGAILVEGKSISNTGIIDYLNTIIQWTTSLLVSMTSDNQYQGSYSAYYFNKYVEIGLTWSADFSIYNVLQDGTRPKVGTISKNVVNINTPLLFPGGSWEAPDNEKFKIPFSINGGVSNSNGFVYPRNAINQMGSVLAVNELNSMDGLLENFDMAAYNISDCGSYYFDYNFSYNCFKNHTEDLGYFHIPGLQTSIAKGTVQVFQAANISTPLFGTQTSSAMSNLNYYPQYARVSFPNSYTGSAAALLLSVLGVSKCSLLYSNSTWGNDYNVQFVSQAKSYGIEILNKNRALNPGYVGADKAIIQEIIDTKSRYVVLELNQPDVFYVIEALYDLGMRKGDIFLIVGDGTVSIYDMDEKQIGAESYAKRIEIMDGLIYISFLAFYGDIGKRVKASLLEKYGLAYDYMCLFYDAVYLGAHTIDALLSQGTNLNSSTIEDLSRSVTFDGCSGLVKISRYGNDRLTIRLGIYNLLQINSTWTMKYRGIYNPNLEVMLKLDSTISWVKSDGKVPSDIIGADLDCPFKEDAASPFIFGYIIIATIEIAPLLFLIAFVAICYDFLIRREFPLLISVKKETILDACAYLIMVVESLQYMAVGPDFTTFFPKLSVLTRISMLDVRGWNKNAHWTIWNQIGMIEFISLIWFILLMLRTFEWGKTSKIFFLRIINEMSEYFLPYIGDALFLPMNLFLWLTFQCISSTGDGFQDSFHHQDCWTSCWQGKHTIFVGLSSVAIFLYLPASIYHRPTWQDHLEQALFNFREQPIHTVNKSFCQLILMILYTAVYPASEYMFIGCGIAVLIFIIVFSMIRLPYNYHRASLWYVVFISLSLWLWICCCIAKISKLAAQLVLGFGWAILLSIGLIYQQLYLPSLLVGPKGQDILKLFRFQLSNKSPVEAGIVKHTGYNLAGIEDVDIEINSYSSSR</sequence>
<organism evidence="8 9">
    <name type="scientific">Blepharisma stoltei</name>
    <dbReference type="NCBI Taxonomy" id="1481888"/>
    <lineage>
        <taxon>Eukaryota</taxon>
        <taxon>Sar</taxon>
        <taxon>Alveolata</taxon>
        <taxon>Ciliophora</taxon>
        <taxon>Postciliodesmatophora</taxon>
        <taxon>Heterotrichea</taxon>
        <taxon>Heterotrichida</taxon>
        <taxon>Blepharismidae</taxon>
        <taxon>Blepharisma</taxon>
    </lineage>
</organism>
<proteinExistence type="predicted"/>
<evidence type="ECO:0000313" key="8">
    <source>
        <dbReference type="EMBL" id="CAG9328023.1"/>
    </source>
</evidence>
<feature type="transmembrane region" description="Helical" evidence="5">
    <location>
        <begin position="956"/>
        <end position="974"/>
    </location>
</feature>
<comment type="caution">
    <text evidence="8">The sequence shown here is derived from an EMBL/GenBank/DDBJ whole genome shotgun (WGS) entry which is preliminary data.</text>
</comment>
<keyword evidence="6" id="KW-0732">Signal</keyword>
<feature type="transmembrane region" description="Helical" evidence="5">
    <location>
        <begin position="1051"/>
        <end position="1072"/>
    </location>
</feature>
<evidence type="ECO:0000259" key="7">
    <source>
        <dbReference type="Pfam" id="PF01094"/>
    </source>
</evidence>
<dbReference type="Pfam" id="PF01094">
    <property type="entry name" value="ANF_receptor"/>
    <property type="match status" value="1"/>
</dbReference>
<feature type="transmembrane region" description="Helical" evidence="5">
    <location>
        <begin position="766"/>
        <end position="789"/>
    </location>
</feature>
<name>A0AAU9JUA6_9CILI</name>
<evidence type="ECO:0000256" key="5">
    <source>
        <dbReference type="SAM" id="Phobius"/>
    </source>
</evidence>
<evidence type="ECO:0000256" key="2">
    <source>
        <dbReference type="ARBA" id="ARBA00022692"/>
    </source>
</evidence>
<gene>
    <name evidence="8" type="ORF">BSTOLATCC_MIC45484</name>
</gene>
<feature type="transmembrane region" description="Helical" evidence="5">
    <location>
        <begin position="810"/>
        <end position="829"/>
    </location>
</feature>
<evidence type="ECO:0000256" key="6">
    <source>
        <dbReference type="SAM" id="SignalP"/>
    </source>
</evidence>
<feature type="transmembrane region" description="Helical" evidence="5">
    <location>
        <begin position="862"/>
        <end position="885"/>
    </location>
</feature>
<dbReference type="AlphaFoldDB" id="A0AAU9JUA6"/>
<dbReference type="GO" id="GO:0016020">
    <property type="term" value="C:membrane"/>
    <property type="evidence" value="ECO:0007669"/>
    <property type="project" value="UniProtKB-SubCell"/>
</dbReference>
<reference evidence="8" key="1">
    <citation type="submission" date="2021-09" db="EMBL/GenBank/DDBJ databases">
        <authorList>
            <consortium name="AG Swart"/>
            <person name="Singh M."/>
            <person name="Singh A."/>
            <person name="Seah K."/>
            <person name="Emmerich C."/>
        </authorList>
    </citation>
    <scope>NUCLEOTIDE SEQUENCE</scope>
    <source>
        <strain evidence="8">ATCC30299</strain>
    </source>
</reference>
<feature type="transmembrane region" description="Helical" evidence="5">
    <location>
        <begin position="995"/>
        <end position="1014"/>
    </location>
</feature>
<feature type="signal peptide" evidence="6">
    <location>
        <begin position="1"/>
        <end position="16"/>
    </location>
</feature>
<feature type="domain" description="Receptor ligand binding region" evidence="7">
    <location>
        <begin position="374"/>
        <end position="705"/>
    </location>
</feature>
<feature type="transmembrane region" description="Helical" evidence="5">
    <location>
        <begin position="1078"/>
        <end position="1099"/>
    </location>
</feature>
<dbReference type="InterPro" id="IPR028082">
    <property type="entry name" value="Peripla_BP_I"/>
</dbReference>
<keyword evidence="2 5" id="KW-0812">Transmembrane</keyword>
<keyword evidence="3 5" id="KW-1133">Transmembrane helix</keyword>
<evidence type="ECO:0000256" key="3">
    <source>
        <dbReference type="ARBA" id="ARBA00022989"/>
    </source>
</evidence>
<evidence type="ECO:0000313" key="9">
    <source>
        <dbReference type="Proteomes" id="UP001162131"/>
    </source>
</evidence>
<dbReference type="SUPFAM" id="SSF53822">
    <property type="entry name" value="Periplasmic binding protein-like I"/>
    <property type="match status" value="1"/>
</dbReference>
<dbReference type="EMBL" id="CAJZBQ010000045">
    <property type="protein sequence ID" value="CAG9328023.1"/>
    <property type="molecule type" value="Genomic_DNA"/>
</dbReference>